<keyword evidence="11" id="KW-1185">Reference proteome</keyword>
<dbReference type="CDD" id="cd06173">
    <property type="entry name" value="MFS_MefA_like"/>
    <property type="match status" value="1"/>
</dbReference>
<name>A0A6B0U2A5_9RHOB</name>
<dbReference type="PROSITE" id="PS50850">
    <property type="entry name" value="MFS"/>
    <property type="match status" value="1"/>
</dbReference>
<comment type="subcellular location">
    <subcellularLocation>
        <location evidence="1">Cell membrane</location>
        <topology evidence="1">Multi-pass membrane protein</topology>
    </subcellularLocation>
</comment>
<gene>
    <name evidence="10" type="ORF">GSH16_06855</name>
</gene>
<evidence type="ECO:0000259" key="9">
    <source>
        <dbReference type="PROSITE" id="PS50850"/>
    </source>
</evidence>
<dbReference type="GO" id="GO:0005886">
    <property type="term" value="C:plasma membrane"/>
    <property type="evidence" value="ECO:0007669"/>
    <property type="project" value="UniProtKB-SubCell"/>
</dbReference>
<evidence type="ECO:0000256" key="1">
    <source>
        <dbReference type="ARBA" id="ARBA00004651"/>
    </source>
</evidence>
<evidence type="ECO:0000256" key="4">
    <source>
        <dbReference type="ARBA" id="ARBA00022692"/>
    </source>
</evidence>
<evidence type="ECO:0000313" key="11">
    <source>
        <dbReference type="Proteomes" id="UP000436016"/>
    </source>
</evidence>
<evidence type="ECO:0000256" key="2">
    <source>
        <dbReference type="ARBA" id="ARBA00022448"/>
    </source>
</evidence>
<evidence type="ECO:0000256" key="8">
    <source>
        <dbReference type="SAM" id="Phobius"/>
    </source>
</evidence>
<feature type="transmembrane region" description="Helical" evidence="8">
    <location>
        <begin position="39"/>
        <end position="62"/>
    </location>
</feature>
<dbReference type="InterPro" id="IPR020846">
    <property type="entry name" value="MFS_dom"/>
</dbReference>
<dbReference type="RefSeq" id="WP_160853396.1">
    <property type="nucleotide sequence ID" value="NZ_WUWG01000003.1"/>
</dbReference>
<dbReference type="SUPFAM" id="SSF103473">
    <property type="entry name" value="MFS general substrate transporter"/>
    <property type="match status" value="1"/>
</dbReference>
<comment type="caution">
    <text evidence="10">The sequence shown here is derived from an EMBL/GenBank/DDBJ whole genome shotgun (WGS) entry which is preliminary data.</text>
</comment>
<keyword evidence="4 8" id="KW-0812">Transmembrane</keyword>
<dbReference type="InterPro" id="IPR036259">
    <property type="entry name" value="MFS_trans_sf"/>
</dbReference>
<feature type="transmembrane region" description="Helical" evidence="8">
    <location>
        <begin position="311"/>
        <end position="329"/>
    </location>
</feature>
<feature type="domain" description="Major facilitator superfamily (MFS) profile" evidence="9">
    <location>
        <begin position="37"/>
        <end position="423"/>
    </location>
</feature>
<evidence type="ECO:0000256" key="3">
    <source>
        <dbReference type="ARBA" id="ARBA00022475"/>
    </source>
</evidence>
<protein>
    <submittedName>
        <fullName evidence="10">MFS transporter</fullName>
    </submittedName>
</protein>
<feature type="transmembrane region" description="Helical" evidence="8">
    <location>
        <begin position="110"/>
        <end position="139"/>
    </location>
</feature>
<dbReference type="PANTHER" id="PTHR23513:SF11">
    <property type="entry name" value="STAPHYLOFERRIN A TRANSPORTER"/>
    <property type="match status" value="1"/>
</dbReference>
<feature type="transmembrane region" description="Helical" evidence="8">
    <location>
        <begin position="400"/>
        <end position="419"/>
    </location>
</feature>
<dbReference type="Proteomes" id="UP000436016">
    <property type="component" value="Unassembled WGS sequence"/>
</dbReference>
<dbReference type="PANTHER" id="PTHR23513">
    <property type="entry name" value="INTEGRAL MEMBRANE EFFLUX PROTEIN-RELATED"/>
    <property type="match status" value="1"/>
</dbReference>
<feature type="transmembrane region" description="Helical" evidence="8">
    <location>
        <begin position="249"/>
        <end position="269"/>
    </location>
</feature>
<reference evidence="10 11" key="1">
    <citation type="submission" date="2019-12" db="EMBL/GenBank/DDBJ databases">
        <title>Strain KN286 was isolated from seawater, which was collected from Caroline Seamount in the tropical western Pacific.</title>
        <authorList>
            <person name="Wang Q."/>
        </authorList>
    </citation>
    <scope>NUCLEOTIDE SEQUENCE [LARGE SCALE GENOMIC DNA]</scope>
    <source>
        <strain evidence="10 11">KN286</strain>
    </source>
</reference>
<feature type="transmembrane region" description="Helical" evidence="8">
    <location>
        <begin position="366"/>
        <end position="388"/>
    </location>
</feature>
<dbReference type="GO" id="GO:0022857">
    <property type="term" value="F:transmembrane transporter activity"/>
    <property type="evidence" value="ECO:0007669"/>
    <property type="project" value="InterPro"/>
</dbReference>
<keyword evidence="5 8" id="KW-1133">Transmembrane helix</keyword>
<feature type="transmembrane region" description="Helical" evidence="8">
    <location>
        <begin position="82"/>
        <end position="98"/>
    </location>
</feature>
<evidence type="ECO:0000256" key="5">
    <source>
        <dbReference type="ARBA" id="ARBA00022989"/>
    </source>
</evidence>
<dbReference type="InterPro" id="IPR010290">
    <property type="entry name" value="TM_effector"/>
</dbReference>
<dbReference type="EMBL" id="WUWG01000003">
    <property type="protein sequence ID" value="MXU65161.1"/>
    <property type="molecule type" value="Genomic_DNA"/>
</dbReference>
<feature type="transmembrane region" description="Helical" evidence="8">
    <location>
        <begin position="281"/>
        <end position="299"/>
    </location>
</feature>
<keyword evidence="2" id="KW-0813">Transport</keyword>
<accession>A0A6B0U2A5</accession>
<dbReference type="AlphaFoldDB" id="A0A6B0U2A5"/>
<feature type="region of interest" description="Disordered" evidence="7">
    <location>
        <begin position="544"/>
        <end position="563"/>
    </location>
</feature>
<dbReference type="Pfam" id="PF05977">
    <property type="entry name" value="MFS_3"/>
    <property type="match status" value="1"/>
</dbReference>
<evidence type="ECO:0000313" key="10">
    <source>
        <dbReference type="EMBL" id="MXU65161.1"/>
    </source>
</evidence>
<keyword evidence="6 8" id="KW-0472">Membrane</keyword>
<evidence type="ECO:0000256" key="6">
    <source>
        <dbReference type="ARBA" id="ARBA00023136"/>
    </source>
</evidence>
<feature type="transmembrane region" description="Helical" evidence="8">
    <location>
        <begin position="180"/>
        <end position="213"/>
    </location>
</feature>
<proteinExistence type="predicted"/>
<sequence>MLAAPRNSRGARAPAPDVTWRRPALLDTTFAPFRNRTYFAFWSAVLVSNFGGLIQMVGAGWLMTSLTDSPSMVALVQASNTLPMMVFMLFAGAAADMFDRRKVMLTAQIFMFTISALLLGFAAAGLLSPWTLLLFTFLIGSGNALNNPSWQASMGDIFPREELPAAVAMNAMGFNMTRSVAPAIGGVIVAAFGAVAAFAVNTFSYLFIITFLFRWKREVEPRALDREQLTRAISAGIRYALMSPNIYRVGLRGFLFGVTAVAMLALLPLVVRFKLGQTADVYGLMLGAFGVGAVAGALTSVSLREALRNEYIVRGTFALNGLALVTMGLADTVWMTGLCLMVSGACWVQTMSLLNVSVQLASPRWVVGRTLGMHQMGAFGGMALGSWLWGTVAEGASLDTALVCAGVLMLSAIAVGFLLPLPDFNTEDLAPLDRFREPELALGISGRSGPVRVQVTYRIAEADRITFLTLMAQRRRIRMRDGAQRWALLRDLQAPECWTESYQVPTWTEYLRHNQRRTRSDGPVADEIRALHRGDAPPEVHRWIERQPDPNMPDPPVRLHPEI</sequence>
<dbReference type="Gene3D" id="1.20.1250.20">
    <property type="entry name" value="MFS general substrate transporter like domains"/>
    <property type="match status" value="1"/>
</dbReference>
<evidence type="ECO:0000256" key="7">
    <source>
        <dbReference type="SAM" id="MobiDB-lite"/>
    </source>
</evidence>
<organism evidence="10 11">
    <name type="scientific">Oceanomicrobium pacificus</name>
    <dbReference type="NCBI Taxonomy" id="2692916"/>
    <lineage>
        <taxon>Bacteria</taxon>
        <taxon>Pseudomonadati</taxon>
        <taxon>Pseudomonadota</taxon>
        <taxon>Alphaproteobacteria</taxon>
        <taxon>Rhodobacterales</taxon>
        <taxon>Paracoccaceae</taxon>
        <taxon>Oceanomicrobium</taxon>
    </lineage>
</organism>
<keyword evidence="3" id="KW-1003">Cell membrane</keyword>